<keyword evidence="1" id="KW-0472">Membrane</keyword>
<dbReference type="AlphaFoldDB" id="A0A067PCC6"/>
<dbReference type="InParanoid" id="A0A067PCC6"/>
<dbReference type="Proteomes" id="UP000027265">
    <property type="component" value="Unassembled WGS sequence"/>
</dbReference>
<sequence length="80" mass="9130">ILVFFRVNYLVHASTIPSMAGTKWYDMTCWTILTLFLPFAGLGKLLGMICRHFIVGESDLEKAEVHNALLLVMRMAEWTP</sequence>
<feature type="non-terminal residue" evidence="2">
    <location>
        <position position="1"/>
    </location>
</feature>
<keyword evidence="1" id="KW-1133">Transmembrane helix</keyword>
<keyword evidence="3" id="KW-1185">Reference proteome</keyword>
<name>A0A067PCC6_9AGAM</name>
<organism evidence="2 3">
    <name type="scientific">Jaapia argillacea MUCL 33604</name>
    <dbReference type="NCBI Taxonomy" id="933084"/>
    <lineage>
        <taxon>Eukaryota</taxon>
        <taxon>Fungi</taxon>
        <taxon>Dikarya</taxon>
        <taxon>Basidiomycota</taxon>
        <taxon>Agaricomycotina</taxon>
        <taxon>Agaricomycetes</taxon>
        <taxon>Agaricomycetidae</taxon>
        <taxon>Jaapiales</taxon>
        <taxon>Jaapiaceae</taxon>
        <taxon>Jaapia</taxon>
    </lineage>
</organism>
<keyword evidence="1" id="KW-0812">Transmembrane</keyword>
<accession>A0A067PCC6</accession>
<gene>
    <name evidence="2" type="ORF">JAAARDRAFT_105470</name>
</gene>
<evidence type="ECO:0000313" key="2">
    <source>
        <dbReference type="EMBL" id="KDQ51450.1"/>
    </source>
</evidence>
<proteinExistence type="predicted"/>
<protein>
    <submittedName>
        <fullName evidence="2">Uncharacterized protein</fullName>
    </submittedName>
</protein>
<evidence type="ECO:0000256" key="1">
    <source>
        <dbReference type="SAM" id="Phobius"/>
    </source>
</evidence>
<feature type="non-terminal residue" evidence="2">
    <location>
        <position position="80"/>
    </location>
</feature>
<reference evidence="3" key="1">
    <citation type="journal article" date="2014" name="Proc. Natl. Acad. Sci. U.S.A.">
        <title>Extensive sampling of basidiomycete genomes demonstrates inadequacy of the white-rot/brown-rot paradigm for wood decay fungi.</title>
        <authorList>
            <person name="Riley R."/>
            <person name="Salamov A.A."/>
            <person name="Brown D.W."/>
            <person name="Nagy L.G."/>
            <person name="Floudas D."/>
            <person name="Held B.W."/>
            <person name="Levasseur A."/>
            <person name="Lombard V."/>
            <person name="Morin E."/>
            <person name="Otillar R."/>
            <person name="Lindquist E.A."/>
            <person name="Sun H."/>
            <person name="LaButti K.M."/>
            <person name="Schmutz J."/>
            <person name="Jabbour D."/>
            <person name="Luo H."/>
            <person name="Baker S.E."/>
            <person name="Pisabarro A.G."/>
            <person name="Walton J.D."/>
            <person name="Blanchette R.A."/>
            <person name="Henrissat B."/>
            <person name="Martin F."/>
            <person name="Cullen D."/>
            <person name="Hibbett D.S."/>
            <person name="Grigoriev I.V."/>
        </authorList>
    </citation>
    <scope>NUCLEOTIDE SEQUENCE [LARGE SCALE GENOMIC DNA]</scope>
    <source>
        <strain evidence="3">MUCL 33604</strain>
    </source>
</reference>
<feature type="transmembrane region" description="Helical" evidence="1">
    <location>
        <begin position="24"/>
        <end position="42"/>
    </location>
</feature>
<dbReference type="EMBL" id="KL197748">
    <property type="protein sequence ID" value="KDQ51450.1"/>
    <property type="molecule type" value="Genomic_DNA"/>
</dbReference>
<evidence type="ECO:0000313" key="3">
    <source>
        <dbReference type="Proteomes" id="UP000027265"/>
    </source>
</evidence>
<dbReference type="HOGENOM" id="CLU_2596554_0_0_1"/>